<sequence>MVMDQNIRDLKPSTSTACGHHEHLFRHVLPLPVPALPLGVFLSAERPLREHFRQRVLSRSYDSSASTGSYATTEVLPQGKEFFLNGKVNLPAAHFQVDQYIIHVCLMSSSNLFLIEVFLERVERILVT</sequence>
<gene>
    <name evidence="1" type="ORF">AVEN_104820_1</name>
</gene>
<evidence type="ECO:0000313" key="2">
    <source>
        <dbReference type="Proteomes" id="UP000499080"/>
    </source>
</evidence>
<comment type="caution">
    <text evidence="1">The sequence shown here is derived from an EMBL/GenBank/DDBJ whole genome shotgun (WGS) entry which is preliminary data.</text>
</comment>
<organism evidence="1 2">
    <name type="scientific">Araneus ventricosus</name>
    <name type="common">Orbweaver spider</name>
    <name type="synonym">Epeira ventricosa</name>
    <dbReference type="NCBI Taxonomy" id="182803"/>
    <lineage>
        <taxon>Eukaryota</taxon>
        <taxon>Metazoa</taxon>
        <taxon>Ecdysozoa</taxon>
        <taxon>Arthropoda</taxon>
        <taxon>Chelicerata</taxon>
        <taxon>Arachnida</taxon>
        <taxon>Araneae</taxon>
        <taxon>Araneomorphae</taxon>
        <taxon>Entelegynae</taxon>
        <taxon>Araneoidea</taxon>
        <taxon>Araneidae</taxon>
        <taxon>Araneus</taxon>
    </lineage>
</organism>
<keyword evidence="2" id="KW-1185">Reference proteome</keyword>
<name>A0A4Y2US88_ARAVE</name>
<reference evidence="1 2" key="1">
    <citation type="journal article" date="2019" name="Sci. Rep.">
        <title>Orb-weaving spider Araneus ventricosus genome elucidates the spidroin gene catalogue.</title>
        <authorList>
            <person name="Kono N."/>
            <person name="Nakamura H."/>
            <person name="Ohtoshi R."/>
            <person name="Moran D.A.P."/>
            <person name="Shinohara A."/>
            <person name="Yoshida Y."/>
            <person name="Fujiwara M."/>
            <person name="Mori M."/>
            <person name="Tomita M."/>
            <person name="Arakawa K."/>
        </authorList>
    </citation>
    <scope>NUCLEOTIDE SEQUENCE [LARGE SCALE GENOMIC DNA]</scope>
</reference>
<dbReference type="AlphaFoldDB" id="A0A4Y2US88"/>
<dbReference type="Proteomes" id="UP000499080">
    <property type="component" value="Unassembled WGS sequence"/>
</dbReference>
<accession>A0A4Y2US88</accession>
<protein>
    <submittedName>
        <fullName evidence="1">Uncharacterized protein</fullName>
    </submittedName>
</protein>
<proteinExistence type="predicted"/>
<evidence type="ECO:0000313" key="1">
    <source>
        <dbReference type="EMBL" id="GBO15865.1"/>
    </source>
</evidence>
<dbReference type="EMBL" id="BGPR01039813">
    <property type="protein sequence ID" value="GBO15865.1"/>
    <property type="molecule type" value="Genomic_DNA"/>
</dbReference>